<dbReference type="InterPro" id="IPR050951">
    <property type="entry name" value="Retrovirus_Pol_polyprotein"/>
</dbReference>
<dbReference type="InterPro" id="IPR000477">
    <property type="entry name" value="RT_dom"/>
</dbReference>
<dbReference type="InterPro" id="IPR043128">
    <property type="entry name" value="Rev_trsase/Diguanyl_cyclase"/>
</dbReference>
<dbReference type="CDD" id="cd01647">
    <property type="entry name" value="RT_LTR"/>
    <property type="match status" value="1"/>
</dbReference>
<reference evidence="3" key="1">
    <citation type="journal article" date="2015" name="Genome Biol. Evol.">
        <title>Organellar Genomes of White Spruce (Picea glauca): Assembly and Annotation.</title>
        <authorList>
            <person name="Jackman S.D."/>
            <person name="Warren R.L."/>
            <person name="Gibb E.A."/>
            <person name="Vandervalk B.P."/>
            <person name="Mohamadi H."/>
            <person name="Chu J."/>
            <person name="Raymond A."/>
            <person name="Pleasance S."/>
            <person name="Coope R."/>
            <person name="Wildung M.R."/>
            <person name="Ritland C.E."/>
            <person name="Bousquet J."/>
            <person name="Jones S.J."/>
            <person name="Bohlmann J."/>
            <person name="Birol I."/>
        </authorList>
    </citation>
    <scope>NUCLEOTIDE SEQUENCE [LARGE SCALE GENOMIC DNA]</scope>
    <source>
        <tissue evidence="3">Flushing bud</tissue>
    </source>
</reference>
<dbReference type="PANTHER" id="PTHR37984">
    <property type="entry name" value="PROTEIN CBG26694"/>
    <property type="match status" value="1"/>
</dbReference>
<dbReference type="PROSITE" id="PS50878">
    <property type="entry name" value="RT_POL"/>
    <property type="match status" value="1"/>
</dbReference>
<comment type="caution">
    <text evidence="3">The sequence shown here is derived from an EMBL/GenBank/DDBJ whole genome shotgun (WGS) entry which is preliminary data.</text>
</comment>
<proteinExistence type="predicted"/>
<dbReference type="FunFam" id="3.30.70.270:FF:000020">
    <property type="entry name" value="Transposon Tf2-6 polyprotein-like Protein"/>
    <property type="match status" value="1"/>
</dbReference>
<dbReference type="InterPro" id="IPR043502">
    <property type="entry name" value="DNA/RNA_pol_sf"/>
</dbReference>
<dbReference type="SUPFAM" id="SSF56672">
    <property type="entry name" value="DNA/RNA polymerases"/>
    <property type="match status" value="1"/>
</dbReference>
<sequence length="226" mass="25922">MNLMNGVFRKYLDRFVQVFLDDIIIYSRNEQEHQEHLRIVLQCLREHKLYGKSPKCAFVQNEIQYLGHIISGEGIAVDPGKIEAIMSWPAPKNAKEVRSFMGLAGYYRMFVEGFSQIASPITALQRTGVRFEWTKECEEAFIKLKHRLTSAPILRVPDMDKDFHVCTDASGEGLGAVLMQEGGVIAYASRKLKNHEVNYATHDLELAAVVMALKMWRHYLIGRQFE</sequence>
<protein>
    <recommendedName>
        <fullName evidence="2">Reverse transcriptase domain-containing protein</fullName>
    </recommendedName>
</protein>
<feature type="domain" description="Reverse transcriptase" evidence="2">
    <location>
        <begin position="1"/>
        <end position="70"/>
    </location>
</feature>
<keyword evidence="1" id="KW-0511">Multifunctional enzyme</keyword>
<dbReference type="GO" id="GO:0003824">
    <property type="term" value="F:catalytic activity"/>
    <property type="evidence" value="ECO:0007669"/>
    <property type="project" value="UniProtKB-KW"/>
</dbReference>
<gene>
    <name evidence="3" type="ORF">ABT39_MTgene923</name>
</gene>
<dbReference type="Gene3D" id="3.30.70.270">
    <property type="match status" value="2"/>
</dbReference>
<dbReference type="PANTHER" id="PTHR37984:SF5">
    <property type="entry name" value="PROTEIN NYNRIN-LIKE"/>
    <property type="match status" value="1"/>
</dbReference>
<geneLocation type="mitochondrion" evidence="3"/>
<dbReference type="InterPro" id="IPR041577">
    <property type="entry name" value="RT_RNaseH_2"/>
</dbReference>
<dbReference type="Pfam" id="PF00078">
    <property type="entry name" value="RVT_1"/>
    <property type="match status" value="1"/>
</dbReference>
<evidence type="ECO:0000256" key="1">
    <source>
        <dbReference type="ARBA" id="ARBA00023268"/>
    </source>
</evidence>
<organism evidence="3">
    <name type="scientific">Picea glauca</name>
    <name type="common">White spruce</name>
    <name type="synonym">Pinus glauca</name>
    <dbReference type="NCBI Taxonomy" id="3330"/>
    <lineage>
        <taxon>Eukaryota</taxon>
        <taxon>Viridiplantae</taxon>
        <taxon>Streptophyta</taxon>
        <taxon>Embryophyta</taxon>
        <taxon>Tracheophyta</taxon>
        <taxon>Spermatophyta</taxon>
        <taxon>Pinopsida</taxon>
        <taxon>Pinidae</taxon>
        <taxon>Conifers I</taxon>
        <taxon>Pinales</taxon>
        <taxon>Pinaceae</taxon>
        <taxon>Picea</taxon>
    </lineage>
</organism>
<accession>A0A101M554</accession>
<evidence type="ECO:0000259" key="2">
    <source>
        <dbReference type="PROSITE" id="PS50878"/>
    </source>
</evidence>
<dbReference type="AlphaFoldDB" id="A0A101M554"/>
<dbReference type="EMBL" id="LKAM01000001">
    <property type="protein sequence ID" value="KUM51077.1"/>
    <property type="molecule type" value="Genomic_DNA"/>
</dbReference>
<name>A0A101M554_PICGL</name>
<dbReference type="FunFam" id="3.30.70.270:FF:000003">
    <property type="entry name" value="Transposon Ty3-G Gag-Pol polyprotein"/>
    <property type="match status" value="1"/>
</dbReference>
<keyword evidence="3" id="KW-0496">Mitochondrion</keyword>
<evidence type="ECO:0000313" key="3">
    <source>
        <dbReference type="EMBL" id="KUM51077.1"/>
    </source>
</evidence>
<dbReference type="Pfam" id="PF17919">
    <property type="entry name" value="RT_RNaseH_2"/>
    <property type="match status" value="1"/>
</dbReference>